<proteinExistence type="predicted"/>
<protein>
    <submittedName>
        <fullName evidence="2">Rhodanese-like domain-containing protein</fullName>
    </submittedName>
</protein>
<dbReference type="PANTHER" id="PTHR43031:SF18">
    <property type="entry name" value="RHODANESE-RELATED SULFURTRANSFERASES"/>
    <property type="match status" value="1"/>
</dbReference>
<dbReference type="Proteomes" id="UP000243650">
    <property type="component" value="Unassembled WGS sequence"/>
</dbReference>
<accession>A0A2P6MK88</accession>
<comment type="caution">
    <text evidence="2">The sequence shown here is derived from an EMBL/GenBank/DDBJ whole genome shotgun (WGS) entry which is preliminary data.</text>
</comment>
<reference evidence="2 3" key="1">
    <citation type="submission" date="2018-03" db="EMBL/GenBank/DDBJ databases">
        <title>Bacillus urumqiensis sp. nov., a moderately haloalkaliphilic bacterium isolated from a salt lake.</title>
        <authorList>
            <person name="Zhao B."/>
            <person name="Liao Z."/>
        </authorList>
    </citation>
    <scope>NUCLEOTIDE SEQUENCE [LARGE SCALE GENOMIC DNA]</scope>
    <source>
        <strain evidence="2 3">BZ-SZ-XJ18</strain>
    </source>
</reference>
<keyword evidence="3" id="KW-1185">Reference proteome</keyword>
<dbReference type="CDD" id="cd00158">
    <property type="entry name" value="RHOD"/>
    <property type="match status" value="1"/>
</dbReference>
<gene>
    <name evidence="2" type="ORF">C6I21_01850</name>
</gene>
<dbReference type="Gene3D" id="3.40.250.10">
    <property type="entry name" value="Rhodanese-like domain"/>
    <property type="match status" value="1"/>
</dbReference>
<evidence type="ECO:0000313" key="3">
    <source>
        <dbReference type="Proteomes" id="UP000243650"/>
    </source>
</evidence>
<dbReference type="OrthoDB" id="9808735at2"/>
<name>A0A2P6MK88_ALKUR</name>
<evidence type="ECO:0000259" key="1">
    <source>
        <dbReference type="PROSITE" id="PS50206"/>
    </source>
</evidence>
<feature type="domain" description="Rhodanese" evidence="1">
    <location>
        <begin position="38"/>
        <end position="123"/>
    </location>
</feature>
<dbReference type="InterPro" id="IPR001763">
    <property type="entry name" value="Rhodanese-like_dom"/>
</dbReference>
<organism evidence="2 3">
    <name type="scientific">Alkalicoccus urumqiensis</name>
    <name type="common">Bacillus urumqiensis</name>
    <dbReference type="NCBI Taxonomy" id="1548213"/>
    <lineage>
        <taxon>Bacteria</taxon>
        <taxon>Bacillati</taxon>
        <taxon>Bacillota</taxon>
        <taxon>Bacilli</taxon>
        <taxon>Bacillales</taxon>
        <taxon>Bacillaceae</taxon>
        <taxon>Alkalicoccus</taxon>
    </lineage>
</organism>
<dbReference type="PANTHER" id="PTHR43031">
    <property type="entry name" value="FAD-DEPENDENT OXIDOREDUCTASE"/>
    <property type="match status" value="1"/>
</dbReference>
<evidence type="ECO:0000313" key="2">
    <source>
        <dbReference type="EMBL" id="PRO66696.1"/>
    </source>
</evidence>
<dbReference type="EMBL" id="PVNS01000002">
    <property type="protein sequence ID" value="PRO66696.1"/>
    <property type="molecule type" value="Genomic_DNA"/>
</dbReference>
<dbReference type="InterPro" id="IPR036873">
    <property type="entry name" value="Rhodanese-like_dom_sf"/>
</dbReference>
<dbReference type="SUPFAM" id="SSF52821">
    <property type="entry name" value="Rhodanese/Cell cycle control phosphatase"/>
    <property type="match status" value="1"/>
</dbReference>
<dbReference type="AlphaFoldDB" id="A0A2P6MK88"/>
<dbReference type="SMART" id="SM00450">
    <property type="entry name" value="RHOD"/>
    <property type="match status" value="1"/>
</dbReference>
<dbReference type="InterPro" id="IPR050229">
    <property type="entry name" value="GlpE_sulfurtransferase"/>
</dbReference>
<dbReference type="Pfam" id="PF00581">
    <property type="entry name" value="Rhodanese"/>
    <property type="match status" value="1"/>
</dbReference>
<dbReference type="PROSITE" id="PS50206">
    <property type="entry name" value="RHODANESE_3"/>
    <property type="match status" value="1"/>
</dbReference>
<dbReference type="RefSeq" id="WP_105957732.1">
    <property type="nucleotide sequence ID" value="NZ_PVNS01000002.1"/>
</dbReference>
<sequence length="124" mass="14598">MSWWILIAVTVLLAVFLFFRMKKPSYLRTLDQEEFTKNYRKAQLIDVREEREFKTGHILGARNIPLSQLRMRNQEIRPDKPVYLYCQNGSRSVQAAKLIHKKRGADDIAMLKGGFKKWSGKIKK</sequence>